<evidence type="ECO:0000313" key="3">
    <source>
        <dbReference type="Proteomes" id="UP000318442"/>
    </source>
</evidence>
<dbReference type="EMBL" id="MG575419">
    <property type="protein sequence ID" value="QDH85454.1"/>
    <property type="molecule type" value="Genomic_DNA"/>
</dbReference>
<feature type="transmembrane region" description="Helical" evidence="1">
    <location>
        <begin position="38"/>
        <end position="61"/>
    </location>
</feature>
<feature type="transmembrane region" description="Helical" evidence="1">
    <location>
        <begin position="6"/>
        <end position="26"/>
    </location>
</feature>
<organism evidence="2 3">
    <name type="scientific">Proteus phage vB_PmiP_RS8pmA</name>
    <dbReference type="NCBI Taxonomy" id="2250314"/>
    <lineage>
        <taxon>Viruses</taxon>
        <taxon>Duplodnaviria</taxon>
        <taxon>Heunggongvirae</taxon>
        <taxon>Uroviricota</taxon>
        <taxon>Caudoviricetes</taxon>
        <taxon>Autographivirales</taxon>
        <taxon>Autoscriptoviridae</taxon>
        <taxon>Slopekvirinae</taxon>
        <taxon>Novosibovirus</taxon>
        <taxon>Novosibovirus RS8pmA</taxon>
    </lineage>
</organism>
<proteinExistence type="predicted"/>
<accession>A0A514CY82</accession>
<keyword evidence="1" id="KW-0472">Membrane</keyword>
<reference evidence="2 3" key="1">
    <citation type="submission" date="2017-11" db="EMBL/GenBank/DDBJ databases">
        <title>Genomic and ecogenomic characterisation of Proteus mirabilis bacteriophage to support development of cocktails for phage therapy.</title>
        <authorList>
            <person name="Alves D.R."/>
            <person name="Nzakizwanayo J."/>
            <person name="Dedi C."/>
            <person name="Olympiou C."/>
            <person name="Hanin A."/>
            <person name="Kot W."/>
            <person name="Hansen L."/>
            <person name="Gahan C."/>
            <person name="Schellenberge P."/>
            <person name="Ogilvie L.A."/>
            <person name="Jones B.V."/>
        </authorList>
    </citation>
    <scope>NUCLEOTIDE SEQUENCE [LARGE SCALE GENOMIC DNA]</scope>
</reference>
<sequence length="65" mass="7506">MLIDILSILLMTVSVLIMFIILEILQQFFITRFKSIKGFVLMVVLGIWLGATTMSLCYTLYMNLQ</sequence>
<protein>
    <recommendedName>
        <fullName evidence="4">DUF1146 domain-containing protein</fullName>
    </recommendedName>
</protein>
<keyword evidence="1" id="KW-0812">Transmembrane</keyword>
<evidence type="ECO:0000256" key="1">
    <source>
        <dbReference type="SAM" id="Phobius"/>
    </source>
</evidence>
<keyword evidence="3" id="KW-1185">Reference proteome</keyword>
<dbReference type="Proteomes" id="UP000318442">
    <property type="component" value="Segment"/>
</dbReference>
<name>A0A514CY82_9CAUD</name>
<evidence type="ECO:0008006" key="4">
    <source>
        <dbReference type="Google" id="ProtNLM"/>
    </source>
</evidence>
<evidence type="ECO:0000313" key="2">
    <source>
        <dbReference type="EMBL" id="QDH85454.1"/>
    </source>
</evidence>
<keyword evidence="1" id="KW-1133">Transmembrane helix</keyword>